<evidence type="ECO:0000256" key="2">
    <source>
        <dbReference type="SAM" id="MobiDB-lite"/>
    </source>
</evidence>
<proteinExistence type="predicted"/>
<dbReference type="STRING" id="1194083.BN12_730018"/>
<evidence type="ECO:0000313" key="4">
    <source>
        <dbReference type="EMBL" id="CCH80092.1"/>
    </source>
</evidence>
<keyword evidence="1" id="KW-0175">Coiled coil</keyword>
<feature type="compositionally biased region" description="Low complexity" evidence="2">
    <location>
        <begin position="347"/>
        <end position="366"/>
    </location>
</feature>
<dbReference type="AlphaFoldDB" id="A0A077M4T6"/>
<dbReference type="Proteomes" id="UP000035721">
    <property type="component" value="Unassembled WGS sequence"/>
</dbReference>
<dbReference type="EMBL" id="CAJB01000407">
    <property type="protein sequence ID" value="CCH80092.1"/>
    <property type="molecule type" value="Genomic_DNA"/>
</dbReference>
<evidence type="ECO:0000313" key="5">
    <source>
        <dbReference type="Proteomes" id="UP000035721"/>
    </source>
</evidence>
<dbReference type="Pfam" id="PF13408">
    <property type="entry name" value="Zn_ribbon_recom"/>
    <property type="match status" value="1"/>
</dbReference>
<protein>
    <recommendedName>
        <fullName evidence="3">Recombinase zinc beta ribbon domain-containing protein</fullName>
    </recommendedName>
</protein>
<feature type="coiled-coil region" evidence="1">
    <location>
        <begin position="106"/>
        <end position="133"/>
    </location>
</feature>
<keyword evidence="5" id="KW-1185">Reference proteome</keyword>
<comment type="caution">
    <text evidence="4">The sequence shown here is derived from an EMBL/GenBank/DDBJ whole genome shotgun (WGS) entry which is preliminary data.</text>
</comment>
<name>A0A077M4T6_9MICO</name>
<feature type="region of interest" description="Disordered" evidence="2">
    <location>
        <begin position="267"/>
        <end position="366"/>
    </location>
</feature>
<reference evidence="4 5" key="1">
    <citation type="journal article" date="2013" name="ISME J.">
        <title>A metabolic model for members of the genus Tetrasphaera involved in enhanced biological phosphorus removal.</title>
        <authorList>
            <person name="Kristiansen R."/>
            <person name="Nguyen H.T.T."/>
            <person name="Saunders A.M."/>
            <person name="Nielsen J.L."/>
            <person name="Wimmer R."/>
            <person name="Le V.Q."/>
            <person name="McIlroy S.J."/>
            <person name="Petrovski S."/>
            <person name="Seviour R.J."/>
            <person name="Calteau A."/>
            <person name="Nielsen K.L."/>
            <person name="Nielsen P.H."/>
        </authorList>
    </citation>
    <scope>NUCLEOTIDE SEQUENCE [LARGE SCALE GENOMIC DNA]</scope>
    <source>
        <strain evidence="4 5">T1-X7</strain>
    </source>
</reference>
<feature type="domain" description="Recombinase zinc beta ribbon" evidence="3">
    <location>
        <begin position="22"/>
        <end position="79"/>
    </location>
</feature>
<gene>
    <name evidence="4" type="ORF">BN12_730018</name>
</gene>
<dbReference type="InterPro" id="IPR025827">
    <property type="entry name" value="Zn_ribbon_recom_dom"/>
</dbReference>
<evidence type="ECO:0000256" key="1">
    <source>
        <dbReference type="SAM" id="Coils"/>
    </source>
</evidence>
<evidence type="ECO:0000259" key="3">
    <source>
        <dbReference type="Pfam" id="PF13408"/>
    </source>
</evidence>
<feature type="compositionally biased region" description="Basic and acidic residues" evidence="2">
    <location>
        <begin position="308"/>
        <end position="326"/>
    </location>
</feature>
<sequence length="366" mass="40526">MQSILDTAKKARARKRIHDHYLKGSLFCGACGARLQLDLPTNKQGIQSAYFSCSGRRTRKTKCTRRAIPVAVAEQLVADCYSRISINEAQYVGLAKKVEQAFDERFAARSDELAELAANRRRLEAESDKLLAAHFADAIDLPTLKRHQDRIRAGLADIDRRITDEHDQDQGPRKQINKALRLLIDCQRLYKTTDAHGKRLANQTFTTGIDIDEDEEATLRLAEPFAATTGQNTHVRSSTTSEIVELRGLEPLTPSMPWRCATSCATAPSFPGGTSRTGLRKCNRSTGSTTKSHAPWGADPGSRCPVTTRRDGHGEPRGAGRDERATVRRRRSRSSAASPDRTRRPRPSGSWTGRRGAARRGPAVCR</sequence>
<organism evidence="4 5">
    <name type="scientific">Nostocoides japonicum T1-X7</name>
    <dbReference type="NCBI Taxonomy" id="1194083"/>
    <lineage>
        <taxon>Bacteria</taxon>
        <taxon>Bacillati</taxon>
        <taxon>Actinomycetota</taxon>
        <taxon>Actinomycetes</taxon>
        <taxon>Micrococcales</taxon>
        <taxon>Intrasporangiaceae</taxon>
        <taxon>Nostocoides</taxon>
    </lineage>
</organism>
<accession>A0A077M4T6</accession>